<gene>
    <name evidence="6" type="ORF">I2501_16455</name>
</gene>
<proteinExistence type="predicted"/>
<dbReference type="PROSITE" id="PS00041">
    <property type="entry name" value="HTH_ARAC_FAMILY_1"/>
    <property type="match status" value="1"/>
</dbReference>
<evidence type="ECO:0000256" key="4">
    <source>
        <dbReference type="SAM" id="MobiDB-lite"/>
    </source>
</evidence>
<dbReference type="SMART" id="SM00342">
    <property type="entry name" value="HTH_ARAC"/>
    <property type="match status" value="1"/>
</dbReference>
<dbReference type="Proteomes" id="UP000657385">
    <property type="component" value="Unassembled WGS sequence"/>
</dbReference>
<evidence type="ECO:0000256" key="2">
    <source>
        <dbReference type="ARBA" id="ARBA00023125"/>
    </source>
</evidence>
<dbReference type="Pfam" id="PF12833">
    <property type="entry name" value="HTH_18"/>
    <property type="match status" value="1"/>
</dbReference>
<dbReference type="GO" id="GO:0043565">
    <property type="term" value="F:sequence-specific DNA binding"/>
    <property type="evidence" value="ECO:0007669"/>
    <property type="project" value="InterPro"/>
</dbReference>
<evidence type="ECO:0000256" key="1">
    <source>
        <dbReference type="ARBA" id="ARBA00023015"/>
    </source>
</evidence>
<dbReference type="AlphaFoldDB" id="A0A931FCD5"/>
<dbReference type="EMBL" id="JADPRT010000006">
    <property type="protein sequence ID" value="MBF9069617.1"/>
    <property type="molecule type" value="Genomic_DNA"/>
</dbReference>
<dbReference type="Pfam" id="PF20240">
    <property type="entry name" value="DUF6597"/>
    <property type="match status" value="1"/>
</dbReference>
<accession>A0A931FCD5</accession>
<dbReference type="PROSITE" id="PS01124">
    <property type="entry name" value="HTH_ARAC_FAMILY_2"/>
    <property type="match status" value="1"/>
</dbReference>
<name>A0A931FCD5_9ACTN</name>
<keyword evidence="1" id="KW-0805">Transcription regulation</keyword>
<keyword evidence="3" id="KW-0804">Transcription</keyword>
<keyword evidence="2" id="KW-0238">DNA-binding</keyword>
<sequence>MDLFLNAFNSDTGDVFTVYEERPAERFAGAVVWSRVRESAAPTPVRVLPDGCMDLLWMDGELLVAGPDTAAQIVSGAAGQHYTGLRFAPGRAAAVLGVAAWELRDQRVPLAALRSDRLVREWSERVADAADRGVVLELLAAQLAETRDLADPVPSGVLRGLRRGLDVPGLARGLALSERQLRRRCLDVFGYGPKTLDRVLRLGRALGPARDGLPFAQVATVAGYADQAHLAREVRALTGVPLGRLLADEAEQAAPEAAPGTTRPGGSGGQ</sequence>
<feature type="domain" description="HTH araC/xylS-type" evidence="5">
    <location>
        <begin position="151"/>
        <end position="248"/>
    </location>
</feature>
<dbReference type="InterPro" id="IPR018062">
    <property type="entry name" value="HTH_AraC-typ_CS"/>
</dbReference>
<dbReference type="GO" id="GO:0003700">
    <property type="term" value="F:DNA-binding transcription factor activity"/>
    <property type="evidence" value="ECO:0007669"/>
    <property type="project" value="InterPro"/>
</dbReference>
<evidence type="ECO:0000259" key="5">
    <source>
        <dbReference type="PROSITE" id="PS01124"/>
    </source>
</evidence>
<evidence type="ECO:0000313" key="6">
    <source>
        <dbReference type="EMBL" id="MBF9069617.1"/>
    </source>
</evidence>
<dbReference type="InterPro" id="IPR018060">
    <property type="entry name" value="HTH_AraC"/>
</dbReference>
<evidence type="ECO:0000256" key="3">
    <source>
        <dbReference type="ARBA" id="ARBA00023163"/>
    </source>
</evidence>
<feature type="region of interest" description="Disordered" evidence="4">
    <location>
        <begin position="251"/>
        <end position="270"/>
    </location>
</feature>
<protein>
    <submittedName>
        <fullName evidence="6">Helix-turn-helix domain-containing protein</fullName>
    </submittedName>
</protein>
<dbReference type="InterPro" id="IPR046532">
    <property type="entry name" value="DUF6597"/>
</dbReference>
<reference evidence="6" key="1">
    <citation type="submission" date="2020-11" db="EMBL/GenBank/DDBJ databases">
        <title>Isolation and identification of active actinomycetes.</title>
        <authorList>
            <person name="Yu B."/>
        </authorList>
    </citation>
    <scope>NUCLEOTIDE SEQUENCE</scope>
    <source>
        <strain evidence="6">NEAU-YB345</strain>
    </source>
</reference>
<dbReference type="Gene3D" id="1.10.10.60">
    <property type="entry name" value="Homeodomain-like"/>
    <property type="match status" value="1"/>
</dbReference>
<organism evidence="6 7">
    <name type="scientific">Streptacidiphilus fuscans</name>
    <dbReference type="NCBI Taxonomy" id="2789292"/>
    <lineage>
        <taxon>Bacteria</taxon>
        <taxon>Bacillati</taxon>
        <taxon>Actinomycetota</taxon>
        <taxon>Actinomycetes</taxon>
        <taxon>Kitasatosporales</taxon>
        <taxon>Streptomycetaceae</taxon>
        <taxon>Streptacidiphilus</taxon>
    </lineage>
</organism>
<comment type="caution">
    <text evidence="6">The sequence shown here is derived from an EMBL/GenBank/DDBJ whole genome shotgun (WGS) entry which is preliminary data.</text>
</comment>
<evidence type="ECO:0000313" key="7">
    <source>
        <dbReference type="Proteomes" id="UP000657385"/>
    </source>
</evidence>
<keyword evidence="7" id="KW-1185">Reference proteome</keyword>